<feature type="transmembrane region" description="Helical" evidence="5">
    <location>
        <begin position="440"/>
        <end position="461"/>
    </location>
</feature>
<keyword evidence="8" id="KW-1185">Reference proteome</keyword>
<feature type="transmembrane region" description="Helical" evidence="5">
    <location>
        <begin position="58"/>
        <end position="81"/>
    </location>
</feature>
<evidence type="ECO:0000256" key="4">
    <source>
        <dbReference type="ARBA" id="ARBA00023136"/>
    </source>
</evidence>
<evidence type="ECO:0000256" key="2">
    <source>
        <dbReference type="ARBA" id="ARBA00022692"/>
    </source>
</evidence>
<dbReference type="RefSeq" id="WP_171199261.1">
    <property type="nucleotide sequence ID" value="NZ_JABEND010000003.1"/>
</dbReference>
<accession>A0A849A6C3</accession>
<feature type="transmembrane region" description="Helical" evidence="5">
    <location>
        <begin position="371"/>
        <end position="396"/>
    </location>
</feature>
<sequence length="466" mass="47192">MTATPVPAAAKTAPPRLTPGQRRTVAGLLLMVTVSAFEAIGVTTAMPTVARELGNLSLYPVAFAIPLATSVIGMVLAGFWADRRGPRPVLVAGVALFVAGLLVAMLAPTMPVVIAGRTVMSLGAGLNVVVLYVIISLAFPEQLRPKVFAWDSMAWVAPALFGPPLAGFAVTHLSWRWVFGAGAVLAVPALLLMLPAVRGLAAGGDQEVTSGKREPAADAGAARAVLAAVGAAAGAAMLSLAAHSPGPAAALLVLAAVGLLMVTAPRLVPAGTYRLRPGPGAVILTRGLLAAAFMGTDVFLPLLLTQQHGWSPTAAGLTLTAGALSWSAAAWLGAKATDDDTRRRLIRLGLLMITVGIVVCVLSIPQGMPPWLVFIGWVLGGGGIGLGYSQLTVLLLGMTPTAQHGRISSALQTNEQLSIAVVLAVGAAVFGALSTANSGLAFALSLAVSALCGLAGLLVTARRLAS</sequence>
<feature type="transmembrane region" description="Helical" evidence="5">
    <location>
        <begin position="280"/>
        <end position="304"/>
    </location>
</feature>
<dbReference type="Gene3D" id="1.20.1250.20">
    <property type="entry name" value="MFS general substrate transporter like domains"/>
    <property type="match status" value="2"/>
</dbReference>
<evidence type="ECO:0000313" key="7">
    <source>
        <dbReference type="EMBL" id="NNG35597.1"/>
    </source>
</evidence>
<reference evidence="7 8" key="1">
    <citation type="submission" date="2020-05" db="EMBL/GenBank/DDBJ databases">
        <title>Nakamurella sp. DB0629 isolated from air conditioner.</title>
        <authorList>
            <person name="Kim D.H."/>
            <person name="Kim D.-U."/>
        </authorList>
    </citation>
    <scope>NUCLEOTIDE SEQUENCE [LARGE SCALE GENOMIC DNA]</scope>
    <source>
        <strain evidence="7 8">DB0629</strain>
    </source>
</reference>
<dbReference type="PANTHER" id="PTHR23501:SF154">
    <property type="entry name" value="MULTIDRUG-EFFLUX TRANSPORTER RV1634-RELATED"/>
    <property type="match status" value="1"/>
</dbReference>
<dbReference type="Proteomes" id="UP000562984">
    <property type="component" value="Unassembled WGS sequence"/>
</dbReference>
<keyword evidence="3 5" id="KW-1133">Transmembrane helix</keyword>
<dbReference type="GO" id="GO:0022857">
    <property type="term" value="F:transmembrane transporter activity"/>
    <property type="evidence" value="ECO:0007669"/>
    <property type="project" value="InterPro"/>
</dbReference>
<dbReference type="EMBL" id="JABEND010000003">
    <property type="protein sequence ID" value="NNG35597.1"/>
    <property type="molecule type" value="Genomic_DNA"/>
</dbReference>
<dbReference type="Pfam" id="PF07690">
    <property type="entry name" value="MFS_1"/>
    <property type="match status" value="2"/>
</dbReference>
<comment type="caution">
    <text evidence="7">The sequence shown here is derived from an EMBL/GenBank/DDBJ whole genome shotgun (WGS) entry which is preliminary data.</text>
</comment>
<feature type="transmembrane region" description="Helical" evidence="5">
    <location>
        <begin position="310"/>
        <end position="333"/>
    </location>
</feature>
<feature type="transmembrane region" description="Helical" evidence="5">
    <location>
        <begin position="119"/>
        <end position="140"/>
    </location>
</feature>
<dbReference type="InterPro" id="IPR011701">
    <property type="entry name" value="MFS"/>
</dbReference>
<feature type="transmembrane region" description="Helical" evidence="5">
    <location>
        <begin position="88"/>
        <end position="107"/>
    </location>
</feature>
<keyword evidence="2 5" id="KW-0812">Transmembrane</keyword>
<proteinExistence type="predicted"/>
<dbReference type="GO" id="GO:0005886">
    <property type="term" value="C:plasma membrane"/>
    <property type="evidence" value="ECO:0007669"/>
    <property type="project" value="UniProtKB-SubCell"/>
</dbReference>
<keyword evidence="4 5" id="KW-0472">Membrane</keyword>
<feature type="transmembrane region" description="Helical" evidence="5">
    <location>
        <begin position="152"/>
        <end position="171"/>
    </location>
</feature>
<evidence type="ECO:0000256" key="1">
    <source>
        <dbReference type="ARBA" id="ARBA00004651"/>
    </source>
</evidence>
<feature type="transmembrane region" description="Helical" evidence="5">
    <location>
        <begin position="248"/>
        <end position="268"/>
    </location>
</feature>
<dbReference type="AlphaFoldDB" id="A0A849A6C3"/>
<comment type="subcellular location">
    <subcellularLocation>
        <location evidence="1">Cell membrane</location>
        <topology evidence="1">Multi-pass membrane protein</topology>
    </subcellularLocation>
</comment>
<dbReference type="InterPro" id="IPR020846">
    <property type="entry name" value="MFS_dom"/>
</dbReference>
<protein>
    <submittedName>
        <fullName evidence="7">MFS transporter</fullName>
    </submittedName>
</protein>
<feature type="domain" description="Major facilitator superfamily (MFS) profile" evidence="6">
    <location>
        <begin position="24"/>
        <end position="464"/>
    </location>
</feature>
<dbReference type="PROSITE" id="PS50850">
    <property type="entry name" value="MFS"/>
    <property type="match status" value="1"/>
</dbReference>
<feature type="transmembrane region" description="Helical" evidence="5">
    <location>
        <begin position="177"/>
        <end position="200"/>
    </location>
</feature>
<evidence type="ECO:0000256" key="5">
    <source>
        <dbReference type="SAM" id="Phobius"/>
    </source>
</evidence>
<feature type="transmembrane region" description="Helical" evidence="5">
    <location>
        <begin position="221"/>
        <end position="242"/>
    </location>
</feature>
<feature type="transmembrane region" description="Helical" evidence="5">
    <location>
        <begin position="25"/>
        <end position="46"/>
    </location>
</feature>
<dbReference type="PANTHER" id="PTHR23501">
    <property type="entry name" value="MAJOR FACILITATOR SUPERFAMILY"/>
    <property type="match status" value="1"/>
</dbReference>
<gene>
    <name evidence="7" type="ORF">HKD39_07695</name>
</gene>
<dbReference type="SUPFAM" id="SSF103473">
    <property type="entry name" value="MFS general substrate transporter"/>
    <property type="match status" value="1"/>
</dbReference>
<evidence type="ECO:0000259" key="6">
    <source>
        <dbReference type="PROSITE" id="PS50850"/>
    </source>
</evidence>
<evidence type="ECO:0000256" key="3">
    <source>
        <dbReference type="ARBA" id="ARBA00022989"/>
    </source>
</evidence>
<evidence type="ECO:0000313" key="8">
    <source>
        <dbReference type="Proteomes" id="UP000562984"/>
    </source>
</evidence>
<feature type="transmembrane region" description="Helical" evidence="5">
    <location>
        <begin position="345"/>
        <end position="365"/>
    </location>
</feature>
<dbReference type="InterPro" id="IPR036259">
    <property type="entry name" value="MFS_trans_sf"/>
</dbReference>
<feature type="transmembrane region" description="Helical" evidence="5">
    <location>
        <begin position="417"/>
        <end position="434"/>
    </location>
</feature>
<organism evidence="7 8">
    <name type="scientific">Nakamurella aerolata</name>
    <dbReference type="NCBI Taxonomy" id="1656892"/>
    <lineage>
        <taxon>Bacteria</taxon>
        <taxon>Bacillati</taxon>
        <taxon>Actinomycetota</taxon>
        <taxon>Actinomycetes</taxon>
        <taxon>Nakamurellales</taxon>
        <taxon>Nakamurellaceae</taxon>
        <taxon>Nakamurella</taxon>
    </lineage>
</organism>
<name>A0A849A6C3_9ACTN</name>